<reference evidence="2 3" key="1">
    <citation type="submission" date="2024-01" db="EMBL/GenBank/DDBJ databases">
        <title>The genomes of 5 underutilized Papilionoideae crops provide insights into root nodulation and disease resistanc.</title>
        <authorList>
            <person name="Jiang F."/>
        </authorList>
    </citation>
    <scope>NUCLEOTIDE SEQUENCE [LARGE SCALE GENOMIC DNA]</scope>
    <source>
        <strain evidence="2">LVBAO_FW01</strain>
        <tissue evidence="2">Leaves</tissue>
    </source>
</reference>
<accession>A0AAN9QXH3</accession>
<proteinExistence type="predicted"/>
<evidence type="ECO:0000313" key="2">
    <source>
        <dbReference type="EMBL" id="KAK7351527.1"/>
    </source>
</evidence>
<dbReference type="AlphaFoldDB" id="A0AAN9QXH3"/>
<sequence length="77" mass="8663">MKPLFFKSPLSNQGKANHGSYLTEHFKFSSLSIYIINPQTSNISHLQSKGGRRLNKRRSDISSSPISISQSLNSIHF</sequence>
<comment type="caution">
    <text evidence="2">The sequence shown here is derived from an EMBL/GenBank/DDBJ whole genome shotgun (WGS) entry which is preliminary data.</text>
</comment>
<organism evidence="2 3">
    <name type="scientific">Canavalia gladiata</name>
    <name type="common">Sword bean</name>
    <name type="synonym">Dolichos gladiatus</name>
    <dbReference type="NCBI Taxonomy" id="3824"/>
    <lineage>
        <taxon>Eukaryota</taxon>
        <taxon>Viridiplantae</taxon>
        <taxon>Streptophyta</taxon>
        <taxon>Embryophyta</taxon>
        <taxon>Tracheophyta</taxon>
        <taxon>Spermatophyta</taxon>
        <taxon>Magnoliopsida</taxon>
        <taxon>eudicotyledons</taxon>
        <taxon>Gunneridae</taxon>
        <taxon>Pentapetalae</taxon>
        <taxon>rosids</taxon>
        <taxon>fabids</taxon>
        <taxon>Fabales</taxon>
        <taxon>Fabaceae</taxon>
        <taxon>Papilionoideae</taxon>
        <taxon>50 kb inversion clade</taxon>
        <taxon>NPAAA clade</taxon>
        <taxon>indigoferoid/millettioid clade</taxon>
        <taxon>Phaseoleae</taxon>
        <taxon>Canavalia</taxon>
    </lineage>
</organism>
<protein>
    <submittedName>
        <fullName evidence="2">Uncharacterized protein</fullName>
    </submittedName>
</protein>
<keyword evidence="3" id="KW-1185">Reference proteome</keyword>
<gene>
    <name evidence="2" type="ORF">VNO77_11055</name>
</gene>
<dbReference type="Proteomes" id="UP001367508">
    <property type="component" value="Unassembled WGS sequence"/>
</dbReference>
<feature type="region of interest" description="Disordered" evidence="1">
    <location>
        <begin position="45"/>
        <end position="77"/>
    </location>
</feature>
<evidence type="ECO:0000256" key="1">
    <source>
        <dbReference type="SAM" id="MobiDB-lite"/>
    </source>
</evidence>
<dbReference type="EMBL" id="JAYMYQ010000002">
    <property type="protein sequence ID" value="KAK7351527.1"/>
    <property type="molecule type" value="Genomic_DNA"/>
</dbReference>
<evidence type="ECO:0000313" key="3">
    <source>
        <dbReference type="Proteomes" id="UP001367508"/>
    </source>
</evidence>
<name>A0AAN9QXH3_CANGL</name>
<feature type="compositionally biased region" description="Low complexity" evidence="1">
    <location>
        <begin position="61"/>
        <end position="77"/>
    </location>
</feature>